<sequence>MSRCFPYPPPGYSLNRSSNEALIESIKLQKEREVAKAEKKDRKREKKEKKREEKKAKKEKSNLGFGKATHESKGKYLFKCFEDEPEQLERSNLTEEHEPAVCSQNSSCSSDSTQNSNKRKRPTSPSPSRGGIQAHGSIIRIRLSKKGVQGEISVSKEKHLPKPAQQVAEVTVRTSAERANPLLKTTNKRSCPPPVAVSEPSTSNCGWVDRVAEDNATPSCSKVHENSIEFQYKNLIENWLPPSLPSDNLDLEDDQSWLFQRKPKQARVEEKNLGGGDKTCGSCSSLWQQPRAQYLPDVELYALPYTVPF</sequence>
<dbReference type="AlphaFoldDB" id="A0A3Q7GC33"/>
<dbReference type="PANTHER" id="PTHR34660:SF7">
    <property type="entry name" value="DNA LIGASE-LIKE PROTEIN"/>
    <property type="match status" value="1"/>
</dbReference>
<feature type="region of interest" description="Disordered" evidence="1">
    <location>
        <begin position="27"/>
        <end position="68"/>
    </location>
</feature>
<feature type="compositionally biased region" description="Basic and acidic residues" evidence="1">
    <location>
        <begin position="87"/>
        <end position="99"/>
    </location>
</feature>
<feature type="compositionally biased region" description="Low complexity" evidence="1">
    <location>
        <begin position="102"/>
        <end position="116"/>
    </location>
</feature>
<gene>
    <name evidence="2" type="primary">LOC101267887</name>
</gene>
<evidence type="ECO:0000313" key="2">
    <source>
        <dbReference type="EnsemblPlants" id="Solyc04g081730.3.1"/>
    </source>
</evidence>
<dbReference type="STRING" id="4081.A0A3Q7GC33"/>
<keyword evidence="3" id="KW-1185">Reference proteome</keyword>
<name>A0A3Q7GC33_SOLLC</name>
<organism evidence="2">
    <name type="scientific">Solanum lycopersicum</name>
    <name type="common">Tomato</name>
    <name type="synonym">Lycopersicon esculentum</name>
    <dbReference type="NCBI Taxonomy" id="4081"/>
    <lineage>
        <taxon>Eukaryota</taxon>
        <taxon>Viridiplantae</taxon>
        <taxon>Streptophyta</taxon>
        <taxon>Embryophyta</taxon>
        <taxon>Tracheophyta</taxon>
        <taxon>Spermatophyta</taxon>
        <taxon>Magnoliopsida</taxon>
        <taxon>eudicotyledons</taxon>
        <taxon>Gunneridae</taxon>
        <taxon>Pentapetalae</taxon>
        <taxon>asterids</taxon>
        <taxon>lamiids</taxon>
        <taxon>Solanales</taxon>
        <taxon>Solanaceae</taxon>
        <taxon>Solanoideae</taxon>
        <taxon>Solaneae</taxon>
        <taxon>Solanum</taxon>
        <taxon>Solanum subgen. Lycopersicon</taxon>
    </lineage>
</organism>
<dbReference type="PANTHER" id="PTHR34660">
    <property type="entry name" value="MYB-LIKE PROTEIN X"/>
    <property type="match status" value="1"/>
</dbReference>
<dbReference type="PaxDb" id="4081-Solyc04g081730.2.1"/>
<evidence type="ECO:0000313" key="3">
    <source>
        <dbReference type="Proteomes" id="UP000004994"/>
    </source>
</evidence>
<protein>
    <submittedName>
        <fullName evidence="2">Uncharacterized protein</fullName>
    </submittedName>
</protein>
<reference evidence="2" key="2">
    <citation type="submission" date="2019-01" db="UniProtKB">
        <authorList>
            <consortium name="EnsemblPlants"/>
        </authorList>
    </citation>
    <scope>IDENTIFICATION</scope>
    <source>
        <strain evidence="2">cv. Heinz 1706</strain>
    </source>
</reference>
<reference evidence="2" key="1">
    <citation type="journal article" date="2012" name="Nature">
        <title>The tomato genome sequence provides insights into fleshy fruit evolution.</title>
        <authorList>
            <consortium name="Tomato Genome Consortium"/>
        </authorList>
    </citation>
    <scope>NUCLEOTIDE SEQUENCE [LARGE SCALE GENOMIC DNA]</scope>
    <source>
        <strain evidence="2">cv. Heinz 1706</strain>
    </source>
</reference>
<evidence type="ECO:0000256" key="1">
    <source>
        <dbReference type="SAM" id="MobiDB-lite"/>
    </source>
</evidence>
<dbReference type="Proteomes" id="UP000004994">
    <property type="component" value="Chromosome 4"/>
</dbReference>
<dbReference type="KEGG" id="sly:101267887"/>
<dbReference type="OMA" id="EHEPAVC"/>
<dbReference type="RefSeq" id="XP_004238373.1">
    <property type="nucleotide sequence ID" value="XM_004238325.5"/>
</dbReference>
<dbReference type="Gramene" id="Solyc04g081730.3.1">
    <property type="protein sequence ID" value="Solyc04g081730.3.1"/>
    <property type="gene ID" value="Solyc04g081730.3"/>
</dbReference>
<feature type="compositionally biased region" description="Basic and acidic residues" evidence="1">
    <location>
        <begin position="50"/>
        <end position="61"/>
    </location>
</feature>
<dbReference type="GeneID" id="101267887"/>
<feature type="compositionally biased region" description="Basic and acidic residues" evidence="1">
    <location>
        <begin position="27"/>
        <end position="40"/>
    </location>
</feature>
<feature type="region of interest" description="Disordered" evidence="1">
    <location>
        <begin position="87"/>
        <end position="138"/>
    </location>
</feature>
<dbReference type="InParanoid" id="A0A3Q7GC33"/>
<dbReference type="FunCoup" id="A0A3Q7GC33">
    <property type="interactions" value="398"/>
</dbReference>
<dbReference type="OrthoDB" id="778084at2759"/>
<proteinExistence type="predicted"/>
<accession>A0A3Q7GC33</accession>
<dbReference type="EnsemblPlants" id="Solyc04g081730.3.1">
    <property type="protein sequence ID" value="Solyc04g081730.3.1"/>
    <property type="gene ID" value="Solyc04g081730.3"/>
</dbReference>